<keyword evidence="3" id="KW-1003">Cell membrane</keyword>
<keyword evidence="4 7" id="KW-0812">Transmembrane</keyword>
<feature type="transmembrane region" description="Helical" evidence="7">
    <location>
        <begin position="309"/>
        <end position="331"/>
    </location>
</feature>
<dbReference type="EMBL" id="WUUK01000005">
    <property type="protein sequence ID" value="MXQ51992.1"/>
    <property type="molecule type" value="Genomic_DNA"/>
</dbReference>
<dbReference type="AlphaFoldDB" id="A0A6N8U2G1"/>
<evidence type="ECO:0000313" key="9">
    <source>
        <dbReference type="EMBL" id="MXQ51992.1"/>
    </source>
</evidence>
<feature type="transmembrane region" description="Helical" evidence="7">
    <location>
        <begin position="371"/>
        <end position="392"/>
    </location>
</feature>
<dbReference type="InterPro" id="IPR011701">
    <property type="entry name" value="MFS"/>
</dbReference>
<feature type="transmembrane region" description="Helical" evidence="7">
    <location>
        <begin position="286"/>
        <end position="303"/>
    </location>
</feature>
<feature type="transmembrane region" description="Helical" evidence="7">
    <location>
        <begin position="343"/>
        <end position="365"/>
    </location>
</feature>
<dbReference type="Proteomes" id="UP000436284">
    <property type="component" value="Unassembled WGS sequence"/>
</dbReference>
<feature type="transmembrane region" description="Helical" evidence="7">
    <location>
        <begin position="219"/>
        <end position="241"/>
    </location>
</feature>
<accession>A0A6N8U2G1</accession>
<proteinExistence type="predicted"/>
<feature type="domain" description="Major facilitator superfamily (MFS) profile" evidence="8">
    <location>
        <begin position="10"/>
        <end position="398"/>
    </location>
</feature>
<dbReference type="OrthoDB" id="3613552at2"/>
<dbReference type="InterPro" id="IPR022324">
    <property type="entry name" value="Bacilysin_exporter_BacE_put"/>
</dbReference>
<evidence type="ECO:0000313" key="10">
    <source>
        <dbReference type="Proteomes" id="UP000436284"/>
    </source>
</evidence>
<comment type="caution">
    <text evidence="9">The sequence shown here is derived from an EMBL/GenBank/DDBJ whole genome shotgun (WGS) entry which is preliminary data.</text>
</comment>
<gene>
    <name evidence="9" type="ORF">GQ671_12020</name>
</gene>
<organism evidence="9 10">
    <name type="scientific">Salinicoccus hispanicus</name>
    <dbReference type="NCBI Taxonomy" id="157225"/>
    <lineage>
        <taxon>Bacteria</taxon>
        <taxon>Bacillati</taxon>
        <taxon>Bacillota</taxon>
        <taxon>Bacilli</taxon>
        <taxon>Bacillales</taxon>
        <taxon>Staphylococcaceae</taxon>
        <taxon>Salinicoccus</taxon>
    </lineage>
</organism>
<keyword evidence="2" id="KW-0813">Transport</keyword>
<dbReference type="RefSeq" id="WP_160657530.1">
    <property type="nucleotide sequence ID" value="NZ_JBHRWU010000001.1"/>
</dbReference>
<dbReference type="Pfam" id="PF07690">
    <property type="entry name" value="MFS_1"/>
    <property type="match status" value="1"/>
</dbReference>
<feature type="transmembrane region" description="Helical" evidence="7">
    <location>
        <begin position="102"/>
        <end position="120"/>
    </location>
</feature>
<evidence type="ECO:0000256" key="7">
    <source>
        <dbReference type="SAM" id="Phobius"/>
    </source>
</evidence>
<dbReference type="PANTHER" id="PTHR23513">
    <property type="entry name" value="INTEGRAL MEMBRANE EFFLUX PROTEIN-RELATED"/>
    <property type="match status" value="1"/>
</dbReference>
<dbReference type="CDD" id="cd06173">
    <property type="entry name" value="MFS_MefA_like"/>
    <property type="match status" value="1"/>
</dbReference>
<protein>
    <submittedName>
        <fullName evidence="9">MFS transporter</fullName>
    </submittedName>
</protein>
<dbReference type="PRINTS" id="PR01988">
    <property type="entry name" value="EXPORTERBACE"/>
</dbReference>
<evidence type="ECO:0000256" key="3">
    <source>
        <dbReference type="ARBA" id="ARBA00022475"/>
    </source>
</evidence>
<dbReference type="PANTHER" id="PTHR23513:SF6">
    <property type="entry name" value="MAJOR FACILITATOR SUPERFAMILY ASSOCIATED DOMAIN-CONTAINING PROTEIN"/>
    <property type="match status" value="1"/>
</dbReference>
<dbReference type="InterPro" id="IPR020846">
    <property type="entry name" value="MFS_dom"/>
</dbReference>
<feature type="transmembrane region" description="Helical" evidence="7">
    <location>
        <begin position="141"/>
        <end position="162"/>
    </location>
</feature>
<evidence type="ECO:0000256" key="4">
    <source>
        <dbReference type="ARBA" id="ARBA00022692"/>
    </source>
</evidence>
<feature type="transmembrane region" description="Helical" evidence="7">
    <location>
        <begin position="12"/>
        <end position="37"/>
    </location>
</feature>
<keyword evidence="5 7" id="KW-1133">Transmembrane helix</keyword>
<feature type="transmembrane region" description="Helical" evidence="7">
    <location>
        <begin position="168"/>
        <end position="190"/>
    </location>
</feature>
<reference evidence="9 10" key="1">
    <citation type="submission" date="2019-12" db="EMBL/GenBank/DDBJ databases">
        <title>Salinicoccus cyprini sp. nov., isolated from gastro-intestinal tract of mirror carp, Cyprinus carpio var. specularis, collected from Gobind Sagar Reservoir, Himachal Pradesh, India.</title>
        <authorList>
            <person name="Talwar C."/>
            <person name="Singh A.K."/>
            <person name="Lal R."/>
            <person name="Negi R.K."/>
        </authorList>
    </citation>
    <scope>NUCLEOTIDE SEQUENCE [LARGE SCALE GENOMIC DNA]</scope>
    <source>
        <strain evidence="9 10">J-82</strain>
    </source>
</reference>
<dbReference type="PROSITE" id="PS50850">
    <property type="entry name" value="MFS"/>
    <property type="match status" value="1"/>
</dbReference>
<keyword evidence="6 7" id="KW-0472">Membrane</keyword>
<evidence type="ECO:0000256" key="6">
    <source>
        <dbReference type="ARBA" id="ARBA00023136"/>
    </source>
</evidence>
<evidence type="ECO:0000259" key="8">
    <source>
        <dbReference type="PROSITE" id="PS50850"/>
    </source>
</evidence>
<sequence length="403" mass="44436">MNDNIFKNRTFVLLFIASLFAVIGFSMFLTTTTWYVIRTLDMNGALGMILIAITVPRLVMMTYGGVVADKYKKTTIMFCTNLMQALLLLVLTLLLFNDALTVVWLLVIGGLFGMLDAFFGPASTSMIPKIIEKSKLQKANAYFQGVDQISFIIGPALAGIIMEVSSVTTSFFVAFILVGLSAIFVFPPLIKEAAVEKTDSQTPLQNLKEGFSYVKASKFLVVGILVLITMNFFVFGTLQIGMPLIVDLLGGTPINLSYMEVSLSTGMIAGTLILGKFYIRRKGQVTLYGLIAALSFYFFFGFLDNLILLAALLFFVGFAISFVFVPFFAAAQEITENRMMGRVMSLIFLAMNGFDPIAYAIVSILTSIGVSIQFVIVIFAIIGIMITIVLFFKAKDYRMQTTE</sequence>
<comment type="subcellular location">
    <subcellularLocation>
        <location evidence="1">Cell membrane</location>
        <topology evidence="1">Multi-pass membrane protein</topology>
    </subcellularLocation>
</comment>
<dbReference type="SUPFAM" id="SSF103473">
    <property type="entry name" value="MFS general substrate transporter"/>
    <property type="match status" value="1"/>
</dbReference>
<evidence type="ECO:0000256" key="5">
    <source>
        <dbReference type="ARBA" id="ARBA00022989"/>
    </source>
</evidence>
<feature type="transmembrane region" description="Helical" evidence="7">
    <location>
        <begin position="75"/>
        <end position="96"/>
    </location>
</feature>
<dbReference type="GO" id="GO:0005886">
    <property type="term" value="C:plasma membrane"/>
    <property type="evidence" value="ECO:0007669"/>
    <property type="project" value="UniProtKB-SubCell"/>
</dbReference>
<dbReference type="InterPro" id="IPR036259">
    <property type="entry name" value="MFS_trans_sf"/>
</dbReference>
<feature type="transmembrane region" description="Helical" evidence="7">
    <location>
        <begin position="43"/>
        <end position="63"/>
    </location>
</feature>
<feature type="transmembrane region" description="Helical" evidence="7">
    <location>
        <begin position="261"/>
        <end position="279"/>
    </location>
</feature>
<dbReference type="GO" id="GO:0022857">
    <property type="term" value="F:transmembrane transporter activity"/>
    <property type="evidence" value="ECO:0007669"/>
    <property type="project" value="InterPro"/>
</dbReference>
<dbReference type="Gene3D" id="1.20.1250.20">
    <property type="entry name" value="MFS general substrate transporter like domains"/>
    <property type="match status" value="1"/>
</dbReference>
<evidence type="ECO:0000256" key="2">
    <source>
        <dbReference type="ARBA" id="ARBA00022448"/>
    </source>
</evidence>
<keyword evidence="10" id="KW-1185">Reference proteome</keyword>
<evidence type="ECO:0000256" key="1">
    <source>
        <dbReference type="ARBA" id="ARBA00004651"/>
    </source>
</evidence>
<name>A0A6N8U2G1_9STAP</name>